<name>A0A940PYE6_9MICO</name>
<reference evidence="1" key="1">
    <citation type="submission" date="2021-02" db="EMBL/GenBank/DDBJ databases">
        <title>Sequencing the genomes of 1000 actinobacteria strains.</title>
        <authorList>
            <person name="Klenk H.-P."/>
        </authorList>
    </citation>
    <scope>NUCLEOTIDE SEQUENCE</scope>
    <source>
        <strain evidence="1">DSM 22850</strain>
    </source>
</reference>
<evidence type="ECO:0000313" key="1">
    <source>
        <dbReference type="EMBL" id="MBP1326426.1"/>
    </source>
</evidence>
<dbReference type="AlphaFoldDB" id="A0A940PYE6"/>
<accession>A0A940PYE6</accession>
<sequence length="120" mass="12618">MRYLLMVHGAAHTGEASARLVHAGRSAAQIEAAVTFAAALEDELAASSELEWSEVLDEPGRAQQFGADGLPAAGGGSSLTRVWAVRVTDPARAYALGERIARGLTARVEVRECFAGSQRP</sequence>
<dbReference type="Gene3D" id="3.30.70.1060">
    <property type="entry name" value="Dimeric alpha+beta barrel"/>
    <property type="match status" value="1"/>
</dbReference>
<gene>
    <name evidence="1" type="ORF">JOF28_001658</name>
</gene>
<proteinExistence type="predicted"/>
<protein>
    <submittedName>
        <fullName evidence="1">Acyl-coenzyme A thioesterase PaaI-like protein</fullName>
    </submittedName>
</protein>
<comment type="caution">
    <text evidence="1">The sequence shown here is derived from an EMBL/GenBank/DDBJ whole genome shotgun (WGS) entry which is preliminary data.</text>
</comment>
<dbReference type="EMBL" id="JAFIDA010000001">
    <property type="protein sequence ID" value="MBP1326426.1"/>
    <property type="molecule type" value="Genomic_DNA"/>
</dbReference>
<keyword evidence="2" id="KW-1185">Reference proteome</keyword>
<organism evidence="1 2">
    <name type="scientific">Leucobacter exalbidus</name>
    <dbReference type="NCBI Taxonomy" id="662960"/>
    <lineage>
        <taxon>Bacteria</taxon>
        <taxon>Bacillati</taxon>
        <taxon>Actinomycetota</taxon>
        <taxon>Actinomycetes</taxon>
        <taxon>Micrococcales</taxon>
        <taxon>Microbacteriaceae</taxon>
        <taxon>Leucobacter</taxon>
    </lineage>
</organism>
<dbReference type="Proteomes" id="UP000675163">
    <property type="component" value="Unassembled WGS sequence"/>
</dbReference>
<evidence type="ECO:0000313" key="2">
    <source>
        <dbReference type="Proteomes" id="UP000675163"/>
    </source>
</evidence>
<dbReference type="RefSeq" id="WP_209705326.1">
    <property type="nucleotide sequence ID" value="NZ_JAFIDA010000001.1"/>
</dbReference>